<dbReference type="InterPro" id="IPR017441">
    <property type="entry name" value="Protein_kinase_ATP_BS"/>
</dbReference>
<feature type="region of interest" description="Disordered" evidence="12">
    <location>
        <begin position="1685"/>
        <end position="1704"/>
    </location>
</feature>
<feature type="region of interest" description="Disordered" evidence="12">
    <location>
        <begin position="1659"/>
        <end position="1678"/>
    </location>
</feature>
<evidence type="ECO:0000256" key="6">
    <source>
        <dbReference type="ARBA" id="ARBA00038035"/>
    </source>
</evidence>
<keyword evidence="2" id="KW-0808">Transferase</keyword>
<dbReference type="PROSITE" id="PS50011">
    <property type="entry name" value="PROTEIN_KINASE_DOM"/>
    <property type="match status" value="2"/>
</dbReference>
<evidence type="ECO:0000256" key="4">
    <source>
        <dbReference type="ARBA" id="ARBA00022777"/>
    </source>
</evidence>
<dbReference type="Pfam" id="PF00069">
    <property type="entry name" value="Pkinase"/>
    <property type="match status" value="2"/>
</dbReference>
<feature type="compositionally biased region" description="Polar residues" evidence="12">
    <location>
        <begin position="1635"/>
        <end position="1652"/>
    </location>
</feature>
<dbReference type="InterPro" id="IPR001245">
    <property type="entry name" value="Ser-Thr/Tyr_kinase_cat_dom"/>
</dbReference>
<comment type="similarity">
    <text evidence="6">Belongs to the protein kinase superfamily. STE Ser/Thr protein kinase family. MAP kinase kinase subfamily.</text>
</comment>
<feature type="compositionally biased region" description="Low complexity" evidence="12">
    <location>
        <begin position="569"/>
        <end position="580"/>
    </location>
</feature>
<evidence type="ECO:0000256" key="5">
    <source>
        <dbReference type="ARBA" id="ARBA00022840"/>
    </source>
</evidence>
<organism evidence="14 15">
    <name type="scientific">Hondaea fermentalgiana</name>
    <dbReference type="NCBI Taxonomy" id="2315210"/>
    <lineage>
        <taxon>Eukaryota</taxon>
        <taxon>Sar</taxon>
        <taxon>Stramenopiles</taxon>
        <taxon>Bigyra</taxon>
        <taxon>Labyrinthulomycetes</taxon>
        <taxon>Thraustochytrida</taxon>
        <taxon>Thraustochytriidae</taxon>
        <taxon>Hondaea</taxon>
    </lineage>
</organism>
<feature type="compositionally biased region" description="Basic residues" evidence="12">
    <location>
        <begin position="18"/>
        <end position="27"/>
    </location>
</feature>
<dbReference type="InterPro" id="IPR011009">
    <property type="entry name" value="Kinase-like_dom_sf"/>
</dbReference>
<keyword evidence="3 11" id="KW-0547">Nucleotide-binding</keyword>
<dbReference type="PANTHER" id="PTHR48013">
    <property type="entry name" value="DUAL SPECIFICITY MITOGEN-ACTIVATED PROTEIN KINASE KINASE 5-RELATED"/>
    <property type="match status" value="1"/>
</dbReference>
<gene>
    <name evidence="14" type="ORF">FCC1311_110492</name>
</gene>
<comment type="catalytic activity">
    <reaction evidence="10">
        <text>L-tyrosyl-[protein] + ATP = O-phospho-L-tyrosyl-[protein] + ADP + H(+)</text>
        <dbReference type="Rhea" id="RHEA:10596"/>
        <dbReference type="Rhea" id="RHEA-COMP:10136"/>
        <dbReference type="Rhea" id="RHEA-COMP:20101"/>
        <dbReference type="ChEBI" id="CHEBI:15378"/>
        <dbReference type="ChEBI" id="CHEBI:30616"/>
        <dbReference type="ChEBI" id="CHEBI:46858"/>
        <dbReference type="ChEBI" id="CHEBI:61978"/>
        <dbReference type="ChEBI" id="CHEBI:456216"/>
        <dbReference type="EC" id="2.7.12.2"/>
    </reaction>
</comment>
<evidence type="ECO:0000313" key="14">
    <source>
        <dbReference type="EMBL" id="GBG34827.1"/>
    </source>
</evidence>
<dbReference type="OrthoDB" id="535509at2759"/>
<dbReference type="GO" id="GO:0004708">
    <property type="term" value="F:MAP kinase kinase activity"/>
    <property type="evidence" value="ECO:0007669"/>
    <property type="project" value="UniProtKB-EC"/>
</dbReference>
<evidence type="ECO:0000256" key="3">
    <source>
        <dbReference type="ARBA" id="ARBA00022741"/>
    </source>
</evidence>
<feature type="compositionally biased region" description="Basic and acidic residues" evidence="12">
    <location>
        <begin position="1"/>
        <end position="17"/>
    </location>
</feature>
<feature type="compositionally biased region" description="Low complexity" evidence="12">
    <location>
        <begin position="1685"/>
        <end position="1694"/>
    </location>
</feature>
<dbReference type="EMBL" id="BEYU01000220">
    <property type="protein sequence ID" value="GBG34827.1"/>
    <property type="molecule type" value="Genomic_DNA"/>
</dbReference>
<feature type="region of interest" description="Disordered" evidence="12">
    <location>
        <begin position="369"/>
        <end position="434"/>
    </location>
</feature>
<feature type="compositionally biased region" description="Low complexity" evidence="12">
    <location>
        <begin position="622"/>
        <end position="656"/>
    </location>
</feature>
<evidence type="ECO:0000256" key="10">
    <source>
        <dbReference type="ARBA" id="ARBA00051693"/>
    </source>
</evidence>
<feature type="region of interest" description="Disordered" evidence="12">
    <location>
        <begin position="882"/>
        <end position="948"/>
    </location>
</feature>
<evidence type="ECO:0000313" key="15">
    <source>
        <dbReference type="Proteomes" id="UP000241890"/>
    </source>
</evidence>
<keyword evidence="4 14" id="KW-0418">Kinase</keyword>
<feature type="compositionally biased region" description="Low complexity" evidence="12">
    <location>
        <begin position="882"/>
        <end position="903"/>
    </location>
</feature>
<comment type="caution">
    <text evidence="14">The sequence shown here is derived from an EMBL/GenBank/DDBJ whole genome shotgun (WGS) entry which is preliminary data.</text>
</comment>
<feature type="compositionally biased region" description="Polar residues" evidence="12">
    <location>
        <begin position="395"/>
        <end position="404"/>
    </location>
</feature>
<feature type="region of interest" description="Disordered" evidence="12">
    <location>
        <begin position="548"/>
        <end position="597"/>
    </location>
</feature>
<feature type="region of interest" description="Disordered" evidence="12">
    <location>
        <begin position="2027"/>
        <end position="2051"/>
    </location>
</feature>
<dbReference type="EC" id="2.7.12.2" evidence="7"/>
<protein>
    <recommendedName>
        <fullName evidence="7">mitogen-activated protein kinase kinase</fullName>
        <ecNumber evidence="7">2.7.12.2</ecNumber>
    </recommendedName>
</protein>
<feature type="binding site" evidence="11">
    <location>
        <position position="1530"/>
    </location>
    <ligand>
        <name>ATP</name>
        <dbReference type="ChEBI" id="CHEBI:30616"/>
    </ligand>
</feature>
<keyword evidence="15" id="KW-1185">Reference proteome</keyword>
<comment type="catalytic activity">
    <reaction evidence="9">
        <text>L-threonyl-[protein] + ATP = O-phospho-L-threonyl-[protein] + ADP + H(+)</text>
        <dbReference type="Rhea" id="RHEA:46608"/>
        <dbReference type="Rhea" id="RHEA-COMP:11060"/>
        <dbReference type="Rhea" id="RHEA-COMP:11605"/>
        <dbReference type="ChEBI" id="CHEBI:15378"/>
        <dbReference type="ChEBI" id="CHEBI:30013"/>
        <dbReference type="ChEBI" id="CHEBI:30616"/>
        <dbReference type="ChEBI" id="CHEBI:61977"/>
        <dbReference type="ChEBI" id="CHEBI:456216"/>
        <dbReference type="EC" id="2.7.12.2"/>
    </reaction>
</comment>
<evidence type="ECO:0000256" key="2">
    <source>
        <dbReference type="ARBA" id="ARBA00022679"/>
    </source>
</evidence>
<proteinExistence type="inferred from homology"/>
<dbReference type="GO" id="GO:0005524">
    <property type="term" value="F:ATP binding"/>
    <property type="evidence" value="ECO:0007669"/>
    <property type="project" value="UniProtKB-UniRule"/>
</dbReference>
<dbReference type="GO" id="GO:0004674">
    <property type="term" value="F:protein serine/threonine kinase activity"/>
    <property type="evidence" value="ECO:0007669"/>
    <property type="project" value="UniProtKB-KW"/>
</dbReference>
<dbReference type="InParanoid" id="A0A2R5GVF8"/>
<feature type="compositionally biased region" description="Low complexity" evidence="12">
    <location>
        <begin position="329"/>
        <end position="342"/>
    </location>
</feature>
<keyword evidence="5 11" id="KW-0067">ATP-binding</keyword>
<sequence>MRDGGPKQMEDVQTARKERNRKRRRRTAMGWTRASCAAIMVAALALGAFLSADAKWTKTKDGVTISCEPDYTGTSYEDLDEGNKEVITCYQGSWLYSRYCTNNSLTETCVSQRTFGTLECASTNGQYTPFVESGNTLEKDTGWCAISQIYNRNSVAPDSLSSRTAWLYCNCNSSSYVPPLASMDETVFEESRIRDLWNKTRRIPYKSGEKKKIANMYLDESSVTVACADYGKFNGHTYSLYDACLPYKSRNDINAMKTAVSDALSVEITGWCPTEIDDDNKFVKGGLCTTTTTYSESVIPTPQPTPFPTLQPTLAPVVPTLSPTPGPTATPTTLAPTKYPTSAPTPAPTRPLYAAIHVHFLMAFQEMPNANGSKTEDGDPNVDATVAPTAGETELGNSTESTPAPSVAPLNMTNATNSTSEEETGAGTRRALSGPLVRSGGLREISFRKLQSEHVKVSDTVQALRCLMQEMVFNETIIVEAMGLSNSQSLDEPRLAYLSDDFDGSQLIPNAKVLVDTCTSFTPAQNSPLYGATVLCEVDMPVVTDTQTRYSTPQPTAFPTIAPPPTPAPTTAAPTPTIAPSTMGPSASFAPSDASNDVDNRRRFLQDEVTLAPSSPAADVNSTTSPSPTPGPTETTPETQTAAPTSPPVSAAPTSAPTASSVISLDTYLLFLFGNATNSPLFSEQRYALADGFAMLVSPSWVTQQQEETTTTTTMTSSSGSSAAIQLPYTVSGASELRDRDVESVDNDDEYHCPVNITVLQGLSTPTTPPTLQPIAPVIGAQNSLGMIVGTSLGGAALLSLVLGCCFKKRLRKLCGILSKDEEAIEDEYSKDSSMGGMGDLDVNMDELVMGPVIGMGSSGRIFKAMYCGSEVAVKEFFPRSSRGAHSGRASLSRQSTASAGEASSGGGSRQRTGHRGTAFPPRYLSNTSTVRSNSTSSNLDSSSRATTPMAANSYGAARHSVDESDAYTNSIASDRSFAPDSASAVSTGGAGVGATGSNSGLIMASTVLTPQQVPEDGLCDDGSGEEDILVGVGAGERDDVLAEVKILRRLRHPNVIRLFGCTRHMSNDTGGQRFLVVMELAACSLQDLIFRTPKSMNLSFKDFDVARKLVVASQIAAGMAYIHENNMIHFDVKCENVLLDTAGHAKICDLGIAQVTNSNDKVEAVHHQGTPAYMAPELLRDNEGITNKVDVYSYGLVLWQIMFERQPHPRTWTVPKLFYEVRYNRYRPPIDDKAGVDVALLNLMRRCWDEDPNGRPPFAQIIKELDLVISSRCVRTEVMSAAKFNVGDSVGVWDYAERRYLPAVVIELDGEGDGNALANVQLKANGEVRRGIPQVELIPKQIGMGPDGLGTLHSVGGLAILHATQAASKLPLAATKEGGEGDSTASKFGSPSIASPSSGLELNLPALQPMSLKFVAEDVAALQRASSQEGDSSKFGSGAGFKDGKAFQSGSNSALNGLASESKTFRFINETAIDLQGIRITPGGLHGEGKEPDTRVKDSLYRYMELGKGVSGTVSAALHLETFDLCAVKEIRFTNRSSRHQAVRELNALYTKLGDDGHKRCPYIVWMHEAYMDPDTQSVCLVMELMDGGSLQDLLSRFKQAARQAANNQADILSRSLLASSRKAVRGFNRLRSRQSSNDTVATHGSGTSSVKHMMNHHAHAMSPSPPPPPGPLQHRHQDLLASSSTAMASTASPPAPQGGVASSTGVVDELMLALISRSVLRALAYLHEQNFVHLDIKPANVLINSRSQVKLADFGLSKQLEKDSMANTFAGTMKYMSPERLRGEKYSFPSDIWSLGLTLLTVLLGDFPMYLIEEGSEKTVASQQLQTIGSDGKTRQASLASLSGMSSEEVNGAEPGQGSSVYWKLLERWGSGRAVEIPTELVHFSPLLEQMQRSMTPSPELRNFLSLMLALDPEARPTAAELLEHPWLRLHNSKLDLDLSTSKDDTLVMASAESSRATLQDIAFGVMSKAARNPRTRAKIGESRADSHGIVEMSISDAKINNLAAQIMLPAQVVKRSFNVAAAAHQPKRRPLVSSSSSASSNISLTKQK</sequence>
<feature type="region of interest" description="Disordered" evidence="12">
    <location>
        <begin position="323"/>
        <end position="346"/>
    </location>
</feature>
<dbReference type="InterPro" id="IPR000719">
    <property type="entry name" value="Prot_kinase_dom"/>
</dbReference>
<dbReference type="SUPFAM" id="SSF56112">
    <property type="entry name" value="Protein kinase-like (PK-like)"/>
    <property type="match status" value="2"/>
</dbReference>
<feature type="domain" description="Protein kinase" evidence="13">
    <location>
        <begin position="1501"/>
        <end position="1930"/>
    </location>
</feature>
<feature type="compositionally biased region" description="Low complexity" evidence="12">
    <location>
        <begin position="2036"/>
        <end position="2051"/>
    </location>
</feature>
<comment type="catalytic activity">
    <reaction evidence="8">
        <text>L-seryl-[protein] + ATP = O-phospho-L-seryl-[protein] + ADP + H(+)</text>
        <dbReference type="Rhea" id="RHEA:17989"/>
        <dbReference type="Rhea" id="RHEA-COMP:9863"/>
        <dbReference type="Rhea" id="RHEA-COMP:11604"/>
        <dbReference type="ChEBI" id="CHEBI:15378"/>
        <dbReference type="ChEBI" id="CHEBI:29999"/>
        <dbReference type="ChEBI" id="CHEBI:30616"/>
        <dbReference type="ChEBI" id="CHEBI:83421"/>
        <dbReference type="ChEBI" id="CHEBI:456216"/>
        <dbReference type="EC" id="2.7.12.2"/>
    </reaction>
</comment>
<name>A0A2R5GVF8_9STRA</name>
<evidence type="ECO:0000256" key="11">
    <source>
        <dbReference type="PROSITE-ProRule" id="PRU10141"/>
    </source>
</evidence>
<dbReference type="InterPro" id="IPR008271">
    <property type="entry name" value="Ser/Thr_kinase_AS"/>
</dbReference>
<evidence type="ECO:0000256" key="12">
    <source>
        <dbReference type="SAM" id="MobiDB-lite"/>
    </source>
</evidence>
<feature type="region of interest" description="Disordered" evidence="12">
    <location>
        <begin position="1"/>
        <end position="28"/>
    </location>
</feature>
<dbReference type="Pfam" id="PF07714">
    <property type="entry name" value="PK_Tyr_Ser-Thr"/>
    <property type="match status" value="1"/>
</dbReference>
<accession>A0A2R5GVF8</accession>
<dbReference type="PROSITE" id="PS00108">
    <property type="entry name" value="PROTEIN_KINASE_ST"/>
    <property type="match status" value="2"/>
</dbReference>
<dbReference type="Gene3D" id="1.10.510.10">
    <property type="entry name" value="Transferase(Phosphotransferase) domain 1"/>
    <property type="match status" value="2"/>
</dbReference>
<dbReference type="Gene3D" id="3.30.200.20">
    <property type="entry name" value="Phosphorylase Kinase, domain 1"/>
    <property type="match status" value="2"/>
</dbReference>
<reference evidence="14 15" key="1">
    <citation type="submission" date="2017-12" db="EMBL/GenBank/DDBJ databases">
        <title>Sequencing, de novo assembly and annotation of complete genome of a new Thraustochytrid species, strain FCC1311.</title>
        <authorList>
            <person name="Sedici K."/>
            <person name="Godart F."/>
            <person name="Aiese Cigliano R."/>
            <person name="Sanseverino W."/>
            <person name="Barakat M."/>
            <person name="Ortet P."/>
            <person name="Marechal E."/>
            <person name="Cagnac O."/>
            <person name="Amato A."/>
        </authorList>
    </citation>
    <scope>NUCLEOTIDE SEQUENCE [LARGE SCALE GENOMIC DNA]</scope>
</reference>
<evidence type="ECO:0000256" key="7">
    <source>
        <dbReference type="ARBA" id="ARBA00038999"/>
    </source>
</evidence>
<dbReference type="PROSITE" id="PS00107">
    <property type="entry name" value="PROTEIN_KINASE_ATP"/>
    <property type="match status" value="2"/>
</dbReference>
<feature type="region of interest" description="Disordered" evidence="12">
    <location>
        <begin position="611"/>
        <end position="656"/>
    </location>
</feature>
<feature type="domain" description="Protein kinase" evidence="13">
    <location>
        <begin position="848"/>
        <end position="1270"/>
    </location>
</feature>
<evidence type="ECO:0000256" key="8">
    <source>
        <dbReference type="ARBA" id="ARBA00049014"/>
    </source>
</evidence>
<evidence type="ECO:0000259" key="13">
    <source>
        <dbReference type="PROSITE" id="PS50011"/>
    </source>
</evidence>
<dbReference type="PANTHER" id="PTHR48013:SF9">
    <property type="entry name" value="DUAL SPECIFICITY MITOGEN-ACTIVATED PROTEIN KINASE KINASE 5"/>
    <property type="match status" value="1"/>
</dbReference>
<dbReference type="SMART" id="SM00220">
    <property type="entry name" value="S_TKc"/>
    <property type="match status" value="2"/>
</dbReference>
<evidence type="ECO:0000256" key="1">
    <source>
        <dbReference type="ARBA" id="ARBA00022527"/>
    </source>
</evidence>
<feature type="compositionally biased region" description="Low complexity" evidence="12">
    <location>
        <begin position="926"/>
        <end position="944"/>
    </location>
</feature>
<keyword evidence="1" id="KW-0723">Serine/threonine-protein kinase</keyword>
<evidence type="ECO:0000256" key="9">
    <source>
        <dbReference type="ARBA" id="ARBA00049299"/>
    </source>
</evidence>
<feature type="region of interest" description="Disordered" evidence="12">
    <location>
        <begin position="1629"/>
        <end position="1652"/>
    </location>
</feature>
<dbReference type="Proteomes" id="UP000241890">
    <property type="component" value="Unassembled WGS sequence"/>
</dbReference>
<feature type="binding site" evidence="11">
    <location>
        <position position="875"/>
    </location>
    <ligand>
        <name>ATP</name>
        <dbReference type="ChEBI" id="CHEBI:30616"/>
    </ligand>
</feature>